<evidence type="ECO:0000313" key="1">
    <source>
        <dbReference type="EMBL" id="CAA6815608.1"/>
    </source>
</evidence>
<gene>
    <name evidence="1" type="ORF">HELGO_WM18260</name>
</gene>
<dbReference type="AlphaFoldDB" id="A0A6S6TL50"/>
<name>A0A6S6TL50_9GAMM</name>
<reference evidence="1" key="1">
    <citation type="submission" date="2020-01" db="EMBL/GenBank/DDBJ databases">
        <authorList>
            <person name="Meier V. D."/>
            <person name="Meier V D."/>
        </authorList>
    </citation>
    <scope>NUCLEOTIDE SEQUENCE</scope>
    <source>
        <strain evidence="1">HLG_WM_MAG_08</strain>
    </source>
</reference>
<dbReference type="EMBL" id="CACVAV010000252">
    <property type="protein sequence ID" value="CAA6815608.1"/>
    <property type="molecule type" value="Genomic_DNA"/>
</dbReference>
<organism evidence="1">
    <name type="scientific">uncultured Thiotrichaceae bacterium</name>
    <dbReference type="NCBI Taxonomy" id="298394"/>
    <lineage>
        <taxon>Bacteria</taxon>
        <taxon>Pseudomonadati</taxon>
        <taxon>Pseudomonadota</taxon>
        <taxon>Gammaproteobacteria</taxon>
        <taxon>Thiotrichales</taxon>
        <taxon>Thiotrichaceae</taxon>
        <taxon>environmental samples</taxon>
    </lineage>
</organism>
<proteinExistence type="predicted"/>
<accession>A0A6S6TL50</accession>
<protein>
    <submittedName>
        <fullName evidence="1">Uncharacterized protein</fullName>
    </submittedName>
</protein>
<sequence length="68" mass="7847">MALLLIIWVAPVSAEDSADEIVAMMSWWEEYGRYWEEVGVDRSLTETDEEAAFAWLSDLFTDSGRRTQ</sequence>